<accession>A0A077M5R9</accession>
<comment type="caution">
    <text evidence="1">The sequence shown here is derived from an EMBL/GenBank/DDBJ whole genome shotgun (WGS) entry which is preliminary data.</text>
</comment>
<keyword evidence="2" id="KW-1185">Reference proteome</keyword>
<organism evidence="1 2">
    <name type="scientific">Nostocoides jenkinsii Ben 74</name>
    <dbReference type="NCBI Taxonomy" id="1193518"/>
    <lineage>
        <taxon>Bacteria</taxon>
        <taxon>Bacillati</taxon>
        <taxon>Actinomycetota</taxon>
        <taxon>Actinomycetes</taxon>
        <taxon>Micrococcales</taxon>
        <taxon>Intrasporangiaceae</taxon>
        <taxon>Nostocoides</taxon>
    </lineage>
</organism>
<dbReference type="EMBL" id="CAJC01000104">
    <property type="protein sequence ID" value="CCI52656.1"/>
    <property type="molecule type" value="Genomic_DNA"/>
</dbReference>
<reference evidence="1 2" key="1">
    <citation type="journal article" date="2013" name="ISME J.">
        <title>A metabolic model for members of the genus Tetrasphaera involved in enhanced biological phosphorus removal.</title>
        <authorList>
            <person name="Kristiansen R."/>
            <person name="Nguyen H.T.T."/>
            <person name="Saunders A.M."/>
            <person name="Nielsen J.L."/>
            <person name="Wimmer R."/>
            <person name="Le V.Q."/>
            <person name="McIlroy S.J."/>
            <person name="Petrovski S."/>
            <person name="Seviour R.J."/>
            <person name="Calteau A."/>
            <person name="Nielsen K.L."/>
            <person name="Nielsen P.H."/>
        </authorList>
    </citation>
    <scope>NUCLEOTIDE SEQUENCE [LARGE SCALE GENOMIC DNA]</scope>
    <source>
        <strain evidence="1 2">Ben 74</strain>
    </source>
</reference>
<dbReference type="AlphaFoldDB" id="A0A077M5R9"/>
<sequence length="256" mass="28061">MDALELIVDEGRPANAGRFFQLGHDLLVLLDELSDVPVAWQITSLRTGSALATIAPPEDEPQQGQVLWLAYSSLASVQGGGGLPDEWSPDAVRVAHRFVEHGQPTESEGGWSPPRLRLIGDSSPSSSVQLTEELGEQLAVLQPFERRMPGSVRGQLVGLNVSRGNRASLRLPDRRIVRVGFETTLRGELKEALYQGVELRGLVKQDGDGRVFHIRAEEIGVLSKPEIRWADLFGIDPEFTGDMTTTEHLEVNRGEA</sequence>
<gene>
    <name evidence="1" type="ORF">BN13_1920008</name>
</gene>
<evidence type="ECO:0000313" key="2">
    <source>
        <dbReference type="Proteomes" id="UP000035720"/>
    </source>
</evidence>
<evidence type="ECO:0000313" key="1">
    <source>
        <dbReference type="EMBL" id="CCI52656.1"/>
    </source>
</evidence>
<dbReference type="STRING" id="1193518.BN13_1920008"/>
<name>A0A077M5R9_9MICO</name>
<protein>
    <submittedName>
        <fullName evidence="1">Uncharacterized protein</fullName>
    </submittedName>
</protein>
<dbReference type="Proteomes" id="UP000035720">
    <property type="component" value="Unassembled WGS sequence"/>
</dbReference>
<proteinExistence type="predicted"/>